<evidence type="ECO:0000313" key="4">
    <source>
        <dbReference type="Proteomes" id="UP001515500"/>
    </source>
</evidence>
<evidence type="ECO:0000256" key="1">
    <source>
        <dbReference type="ARBA" id="ARBA00011040"/>
    </source>
</evidence>
<accession>A0AB40ATB3</accession>
<dbReference type="InterPro" id="IPR027417">
    <property type="entry name" value="P-loop_NTPase"/>
</dbReference>
<sequence>MAFASPLLISVPRSHAPALNRRCIRAPIMANSSEKSTRLVTFLGKGGSGKTTAAVLAAQHYAMEGLNTCLVVHSQDKTAEELMGCKIGNSPTECKNNLSIVRLETSKMLLEPLERMKKVDARLNLTQGVLDGVVRWSEKSLGFCQEWIPFFRPCSEETLRLIGATERARWYLKYIRSLAEKTDIGRLTAPSLLKLAYESANLNDGGSSDGKTSTEIWNDIEQILEKASVSFADSSKFGCYLVMNPSSGASIKSAMRYWGCAIQAGTQISGAFGVGSQSSLSIKELSQQFSPLAFACIPYLSTGSSLDWDTIINSLSNDAKRILHSATDDSQPSVRFDTSQKSVTLFMPGFEKAEIKLYQYRGGAELLVEAGDQRRIIRLPHAMQGKVGGAKFLNSSLVVTLR</sequence>
<dbReference type="Proteomes" id="UP001515500">
    <property type="component" value="Unplaced"/>
</dbReference>
<keyword evidence="4" id="KW-1185">Reference proteome</keyword>
<evidence type="ECO:0000259" key="3">
    <source>
        <dbReference type="Pfam" id="PF17886"/>
    </source>
</evidence>
<name>A0AB40ATB3_DIOCR</name>
<dbReference type="Gene3D" id="3.40.50.300">
    <property type="entry name" value="P-loop containing nucleotide triphosphate hydrolases"/>
    <property type="match status" value="2"/>
</dbReference>
<dbReference type="AlphaFoldDB" id="A0AB40ATB3"/>
<dbReference type="InterPro" id="IPR053262">
    <property type="entry name" value="ArsA_ATPase-like"/>
</dbReference>
<feature type="domain" description="ArsA HSP20-like" evidence="3">
    <location>
        <begin position="341"/>
        <end position="400"/>
    </location>
</feature>
<gene>
    <name evidence="5" type="primary">LOC120254152</name>
</gene>
<reference evidence="5" key="1">
    <citation type="submission" date="2025-08" db="UniProtKB">
        <authorList>
            <consortium name="RefSeq"/>
        </authorList>
    </citation>
    <scope>IDENTIFICATION</scope>
</reference>
<proteinExistence type="inferred from homology"/>
<dbReference type="Pfam" id="PF02374">
    <property type="entry name" value="ArsA_ATPase"/>
    <property type="match status" value="1"/>
</dbReference>
<dbReference type="PANTHER" id="PTHR43868:SF1">
    <property type="entry name" value="P-LOOP CONTAINING NUCLEOSIDE TRIPHOSPHATE HYDROLASES SUPERFAMILY PROTEIN"/>
    <property type="match status" value="1"/>
</dbReference>
<comment type="similarity">
    <text evidence="1">Belongs to the arsA ATPase family.</text>
</comment>
<evidence type="ECO:0000313" key="5">
    <source>
        <dbReference type="RefSeq" id="XP_039118226.1"/>
    </source>
</evidence>
<dbReference type="InterPro" id="IPR008978">
    <property type="entry name" value="HSP20-like_chaperone"/>
</dbReference>
<evidence type="ECO:0000259" key="2">
    <source>
        <dbReference type="Pfam" id="PF02374"/>
    </source>
</evidence>
<dbReference type="GeneID" id="120254152"/>
<feature type="domain" description="ArsA/GET3 Anion-transporting ATPase-like" evidence="2">
    <location>
        <begin position="37"/>
        <end position="135"/>
    </location>
</feature>
<dbReference type="InterPro" id="IPR040612">
    <property type="entry name" value="ArsA_HSP20-like"/>
</dbReference>
<dbReference type="SUPFAM" id="SSF52540">
    <property type="entry name" value="P-loop containing nucleoside triphosphate hydrolases"/>
    <property type="match status" value="1"/>
</dbReference>
<dbReference type="Pfam" id="PF17886">
    <property type="entry name" value="ArsA_HSP20"/>
    <property type="match status" value="1"/>
</dbReference>
<organism evidence="4 5">
    <name type="scientific">Dioscorea cayennensis subsp. rotundata</name>
    <name type="common">White Guinea yam</name>
    <name type="synonym">Dioscorea rotundata</name>
    <dbReference type="NCBI Taxonomy" id="55577"/>
    <lineage>
        <taxon>Eukaryota</taxon>
        <taxon>Viridiplantae</taxon>
        <taxon>Streptophyta</taxon>
        <taxon>Embryophyta</taxon>
        <taxon>Tracheophyta</taxon>
        <taxon>Spermatophyta</taxon>
        <taxon>Magnoliopsida</taxon>
        <taxon>Liliopsida</taxon>
        <taxon>Dioscoreales</taxon>
        <taxon>Dioscoreaceae</taxon>
        <taxon>Dioscorea</taxon>
    </lineage>
</organism>
<protein>
    <submittedName>
        <fullName evidence="5">Uncharacterized protein At1g26090, chloroplastic-like isoform X3</fullName>
    </submittedName>
</protein>
<dbReference type="PANTHER" id="PTHR43868">
    <property type="entry name" value="OS02G0711200 PROTEIN"/>
    <property type="match status" value="1"/>
</dbReference>
<dbReference type="RefSeq" id="XP_039118226.1">
    <property type="nucleotide sequence ID" value="XM_039262292.1"/>
</dbReference>
<dbReference type="InterPro" id="IPR025723">
    <property type="entry name" value="ArsA/GET3_ATPase-like"/>
</dbReference>
<dbReference type="Gene3D" id="2.60.40.790">
    <property type="match status" value="1"/>
</dbReference>